<gene>
    <name evidence="5" type="ORF">OUY22_02790</name>
</gene>
<sequence length="352" mass="36803">MRRGTLIAAVMAVTLAGGAAAAVALTGRQETPVTTAAPAATAEVVRGDLVDSVALKGTVRFAGDRRILVGRAGTITWVPGPGTVIKPGGVLFRVDRRPAVLMRGGLPMYRTLRQGVSDGPDVTQLERGLRSLGYGDGVTVDRHYSWETARAVRDWQRAYGLERTGTVDAAQVVFLPGTVRVGEARVAVGDPVAPGRQVLAVSGVRQVVHLDLDAGRQDLAREGTGVSVELPDGKTVKGEVVSVGPVVRAEGSGGTERSTVDVRIRLKGRKKAIGQDRTPVTVTLRDRRREDVLSVPVEALLALPDGGFGVEVAEPGETARTLSVRTGAYGDGRVEVSAPGLRAGVKVTVPAP</sequence>
<reference evidence="5" key="1">
    <citation type="submission" date="2022-11" db="EMBL/GenBank/DDBJ databases">
        <title>Nonomuraea corallina sp. nov., a new species of the genus Nonomuraea isolated from sea side sediment in Thai sea.</title>
        <authorList>
            <person name="Ngamcharungchit C."/>
            <person name="Matsumoto A."/>
            <person name="Suriyachadkun C."/>
            <person name="Panbangred W."/>
            <person name="Inahashi Y."/>
            <person name="Intra B."/>
        </authorList>
    </citation>
    <scope>NUCLEOTIDE SEQUENCE</scope>
    <source>
        <strain evidence="5">MCN248</strain>
    </source>
</reference>
<dbReference type="InterPro" id="IPR002477">
    <property type="entry name" value="Peptidoglycan-bd-like"/>
</dbReference>
<dbReference type="InterPro" id="IPR036366">
    <property type="entry name" value="PGBDSf"/>
</dbReference>
<dbReference type="PANTHER" id="PTHR32347">
    <property type="entry name" value="EFFLUX SYSTEM COMPONENT YKNX-RELATED"/>
    <property type="match status" value="1"/>
</dbReference>
<feature type="chain" id="PRO_5046389684" evidence="3">
    <location>
        <begin position="22"/>
        <end position="352"/>
    </location>
</feature>
<proteinExistence type="predicted"/>
<evidence type="ECO:0000313" key="6">
    <source>
        <dbReference type="Proteomes" id="UP001144036"/>
    </source>
</evidence>
<comment type="caution">
    <text evidence="5">The sequence shown here is derived from an EMBL/GenBank/DDBJ whole genome shotgun (WGS) entry which is preliminary data.</text>
</comment>
<evidence type="ECO:0000256" key="2">
    <source>
        <dbReference type="ARBA" id="ARBA00023054"/>
    </source>
</evidence>
<dbReference type="SUPFAM" id="SSF47090">
    <property type="entry name" value="PGBD-like"/>
    <property type="match status" value="1"/>
</dbReference>
<keyword evidence="3" id="KW-0732">Signal</keyword>
<evidence type="ECO:0000256" key="1">
    <source>
        <dbReference type="ARBA" id="ARBA00004196"/>
    </source>
</evidence>
<dbReference type="Gene3D" id="1.10.101.10">
    <property type="entry name" value="PGBD-like superfamily/PGBD"/>
    <property type="match status" value="1"/>
</dbReference>
<dbReference type="Pfam" id="PF01471">
    <property type="entry name" value="PG_binding_1"/>
    <property type="match status" value="1"/>
</dbReference>
<dbReference type="EMBL" id="JAPNNL010000006">
    <property type="protein sequence ID" value="MDA0632327.1"/>
    <property type="molecule type" value="Genomic_DNA"/>
</dbReference>
<keyword evidence="2" id="KW-0175">Coiled coil</keyword>
<evidence type="ECO:0000259" key="4">
    <source>
        <dbReference type="Pfam" id="PF01471"/>
    </source>
</evidence>
<dbReference type="InterPro" id="IPR050465">
    <property type="entry name" value="UPF0194_transport"/>
</dbReference>
<evidence type="ECO:0000256" key="3">
    <source>
        <dbReference type="SAM" id="SignalP"/>
    </source>
</evidence>
<comment type="subcellular location">
    <subcellularLocation>
        <location evidence="1">Cell envelope</location>
    </subcellularLocation>
</comment>
<dbReference type="PANTHER" id="PTHR32347:SF23">
    <property type="entry name" value="BLL5650 PROTEIN"/>
    <property type="match status" value="1"/>
</dbReference>
<evidence type="ECO:0000313" key="5">
    <source>
        <dbReference type="EMBL" id="MDA0632327.1"/>
    </source>
</evidence>
<dbReference type="Proteomes" id="UP001144036">
    <property type="component" value="Unassembled WGS sequence"/>
</dbReference>
<dbReference type="InterPro" id="IPR036365">
    <property type="entry name" value="PGBD-like_sf"/>
</dbReference>
<protein>
    <submittedName>
        <fullName evidence="5">Peptidoglycan-binding domain-containing protein</fullName>
    </submittedName>
</protein>
<feature type="signal peptide" evidence="3">
    <location>
        <begin position="1"/>
        <end position="21"/>
    </location>
</feature>
<accession>A0ABT4S559</accession>
<dbReference type="RefSeq" id="WP_270153102.1">
    <property type="nucleotide sequence ID" value="NZ_JAPNNL010000006.1"/>
</dbReference>
<feature type="domain" description="Peptidoglycan binding-like" evidence="4">
    <location>
        <begin position="119"/>
        <end position="171"/>
    </location>
</feature>
<dbReference type="Gene3D" id="2.40.420.20">
    <property type="match status" value="1"/>
</dbReference>
<organism evidence="5 6">
    <name type="scientific">Nonomuraea corallina</name>
    <dbReference type="NCBI Taxonomy" id="2989783"/>
    <lineage>
        <taxon>Bacteria</taxon>
        <taxon>Bacillati</taxon>
        <taxon>Actinomycetota</taxon>
        <taxon>Actinomycetes</taxon>
        <taxon>Streptosporangiales</taxon>
        <taxon>Streptosporangiaceae</taxon>
        <taxon>Nonomuraea</taxon>
    </lineage>
</organism>
<name>A0ABT4S559_9ACTN</name>
<keyword evidence="6" id="KW-1185">Reference proteome</keyword>